<sequence>MSSINQEPQIRKHSDVTANYQTYPKDQELDQYFENFPQPALQKYQSTFSDQDFLINEKFQNIGDYEQEQRIPIISDLIEEKLQTTSFQQFEQIDTYNQNYNLKEKRIRRTTNYNEFFDQQLDDQNQLNLPCKCNKSHCLQLYCACFHRNIECSKLCKCNDCHNKQDYSQIRNQALEKVKIKQQRLKYDEDLFDKKTVWGCQCKKSQCKKNYCECFIRNKKCSSICKCNDCENKKRISKQKKIVKCEH</sequence>
<dbReference type="Pfam" id="PF03638">
    <property type="entry name" value="TCR"/>
    <property type="match status" value="2"/>
</dbReference>
<comment type="subcellular location">
    <subcellularLocation>
        <location evidence="1">Nucleus</location>
    </subcellularLocation>
</comment>
<comment type="similarity">
    <text evidence="2">Belongs to the lin-54 family.</text>
</comment>
<reference evidence="5" key="1">
    <citation type="submission" date="2021-01" db="EMBL/GenBank/DDBJ databases">
        <authorList>
            <consortium name="Genoscope - CEA"/>
            <person name="William W."/>
        </authorList>
    </citation>
    <scope>NUCLEOTIDE SEQUENCE</scope>
</reference>
<evidence type="ECO:0000256" key="1">
    <source>
        <dbReference type="ARBA" id="ARBA00004123"/>
    </source>
</evidence>
<name>A0A8S1NG59_9CILI</name>
<dbReference type="GO" id="GO:0005634">
    <property type="term" value="C:nucleus"/>
    <property type="evidence" value="ECO:0007669"/>
    <property type="project" value="UniProtKB-SubCell"/>
</dbReference>
<proteinExistence type="inferred from homology"/>
<keyword evidence="3" id="KW-0539">Nucleus</keyword>
<dbReference type="PANTHER" id="PTHR12446">
    <property type="entry name" value="TESMIN/TSO1-RELATED"/>
    <property type="match status" value="1"/>
</dbReference>
<organism evidence="5 6">
    <name type="scientific">Paramecium sonneborni</name>
    <dbReference type="NCBI Taxonomy" id="65129"/>
    <lineage>
        <taxon>Eukaryota</taxon>
        <taxon>Sar</taxon>
        <taxon>Alveolata</taxon>
        <taxon>Ciliophora</taxon>
        <taxon>Intramacronucleata</taxon>
        <taxon>Oligohymenophorea</taxon>
        <taxon>Peniculida</taxon>
        <taxon>Parameciidae</taxon>
        <taxon>Paramecium</taxon>
    </lineage>
</organism>
<gene>
    <name evidence="5" type="ORF">PSON_ATCC_30995.1.T0570318</name>
</gene>
<dbReference type="EMBL" id="CAJJDN010000057">
    <property type="protein sequence ID" value="CAD8091530.1"/>
    <property type="molecule type" value="Genomic_DNA"/>
</dbReference>
<evidence type="ECO:0000313" key="6">
    <source>
        <dbReference type="Proteomes" id="UP000692954"/>
    </source>
</evidence>
<dbReference type="AlphaFoldDB" id="A0A8S1NG59"/>
<keyword evidence="6" id="KW-1185">Reference proteome</keyword>
<dbReference type="PROSITE" id="PS51634">
    <property type="entry name" value="CRC"/>
    <property type="match status" value="1"/>
</dbReference>
<dbReference type="OrthoDB" id="6283463at2759"/>
<dbReference type="Proteomes" id="UP000692954">
    <property type="component" value="Unassembled WGS sequence"/>
</dbReference>
<dbReference type="InterPro" id="IPR005172">
    <property type="entry name" value="CRC"/>
</dbReference>
<dbReference type="InterPro" id="IPR028307">
    <property type="entry name" value="Lin-54_fam"/>
</dbReference>
<evidence type="ECO:0000259" key="4">
    <source>
        <dbReference type="PROSITE" id="PS51634"/>
    </source>
</evidence>
<accession>A0A8S1NG59</accession>
<comment type="caution">
    <text evidence="5">The sequence shown here is derived from an EMBL/GenBank/DDBJ whole genome shotgun (WGS) entry which is preliminary data.</text>
</comment>
<dbReference type="GO" id="GO:0006355">
    <property type="term" value="P:regulation of DNA-templated transcription"/>
    <property type="evidence" value="ECO:0007669"/>
    <property type="project" value="TreeGrafter"/>
</dbReference>
<dbReference type="PANTHER" id="PTHR12446:SF34">
    <property type="entry name" value="PROTEIN LIN-54 HOMOLOG"/>
    <property type="match status" value="1"/>
</dbReference>
<protein>
    <recommendedName>
        <fullName evidence="4">CRC domain-containing protein</fullName>
    </recommendedName>
</protein>
<evidence type="ECO:0000313" key="5">
    <source>
        <dbReference type="EMBL" id="CAD8091530.1"/>
    </source>
</evidence>
<evidence type="ECO:0000256" key="3">
    <source>
        <dbReference type="ARBA" id="ARBA00023242"/>
    </source>
</evidence>
<dbReference type="InterPro" id="IPR033467">
    <property type="entry name" value="Tesmin/TSO1-like_CXC"/>
</dbReference>
<feature type="domain" description="CRC" evidence="4">
    <location>
        <begin position="127"/>
        <end position="235"/>
    </location>
</feature>
<dbReference type="SMART" id="SM01114">
    <property type="entry name" value="CXC"/>
    <property type="match status" value="2"/>
</dbReference>
<evidence type="ECO:0000256" key="2">
    <source>
        <dbReference type="ARBA" id="ARBA00007267"/>
    </source>
</evidence>